<keyword evidence="2" id="KW-1185">Reference proteome</keyword>
<comment type="caution">
    <text evidence="1">The sequence shown here is derived from an EMBL/GenBank/DDBJ whole genome shotgun (WGS) entry which is preliminary data.</text>
</comment>
<protein>
    <submittedName>
        <fullName evidence="1">Uncharacterized protein</fullName>
    </submittedName>
</protein>
<reference evidence="1" key="1">
    <citation type="submission" date="2019-08" db="EMBL/GenBank/DDBJ databases">
        <title>The genome of the North American firefly Photinus pyralis.</title>
        <authorList>
            <consortium name="Photinus pyralis genome working group"/>
            <person name="Fallon T.R."/>
            <person name="Sander Lower S.E."/>
            <person name="Weng J.-K."/>
        </authorList>
    </citation>
    <scope>NUCLEOTIDE SEQUENCE</scope>
    <source>
        <strain evidence="1">TRF0915ILg1</strain>
        <tissue evidence="1">Whole body</tissue>
    </source>
</reference>
<feature type="non-terminal residue" evidence="1">
    <location>
        <position position="1"/>
    </location>
</feature>
<evidence type="ECO:0000313" key="2">
    <source>
        <dbReference type="Proteomes" id="UP000801492"/>
    </source>
</evidence>
<dbReference type="AlphaFoldDB" id="A0A8K0D5J7"/>
<dbReference type="Proteomes" id="UP000801492">
    <property type="component" value="Unassembled WGS sequence"/>
</dbReference>
<feature type="non-terminal residue" evidence="1">
    <location>
        <position position="53"/>
    </location>
</feature>
<organism evidence="1 2">
    <name type="scientific">Ignelater luminosus</name>
    <name type="common">Cucubano</name>
    <name type="synonym">Pyrophorus luminosus</name>
    <dbReference type="NCBI Taxonomy" id="2038154"/>
    <lineage>
        <taxon>Eukaryota</taxon>
        <taxon>Metazoa</taxon>
        <taxon>Ecdysozoa</taxon>
        <taxon>Arthropoda</taxon>
        <taxon>Hexapoda</taxon>
        <taxon>Insecta</taxon>
        <taxon>Pterygota</taxon>
        <taxon>Neoptera</taxon>
        <taxon>Endopterygota</taxon>
        <taxon>Coleoptera</taxon>
        <taxon>Polyphaga</taxon>
        <taxon>Elateriformia</taxon>
        <taxon>Elateroidea</taxon>
        <taxon>Elateridae</taxon>
        <taxon>Agrypninae</taxon>
        <taxon>Pyrophorini</taxon>
        <taxon>Ignelater</taxon>
    </lineage>
</organism>
<gene>
    <name evidence="1" type="ORF">ILUMI_07880</name>
</gene>
<proteinExistence type="predicted"/>
<sequence>ITLVNYRFLSNEFRTTGISVSVNLCKEAGLDRFGVVKALQDTVNFPLACPVKK</sequence>
<accession>A0A8K0D5J7</accession>
<dbReference type="EMBL" id="VTPC01003590">
    <property type="protein sequence ID" value="KAF2898309.1"/>
    <property type="molecule type" value="Genomic_DNA"/>
</dbReference>
<evidence type="ECO:0000313" key="1">
    <source>
        <dbReference type="EMBL" id="KAF2898309.1"/>
    </source>
</evidence>
<name>A0A8K0D5J7_IGNLU</name>